<evidence type="ECO:0000256" key="17">
    <source>
        <dbReference type="ARBA" id="ARBA00023273"/>
    </source>
</evidence>
<keyword evidence="10" id="KW-1003">Cell membrane</keyword>
<feature type="signal peptide" evidence="21">
    <location>
        <begin position="1"/>
        <end position="23"/>
    </location>
</feature>
<dbReference type="GO" id="GO:0030175">
    <property type="term" value="C:filopodium"/>
    <property type="evidence" value="ECO:0007669"/>
    <property type="project" value="UniProtKB-SubCell"/>
</dbReference>
<accession>A0A8T2M9J3</accession>
<evidence type="ECO:0000256" key="6">
    <source>
        <dbReference type="ARBA" id="ARBA00004486"/>
    </source>
</evidence>
<evidence type="ECO:0000256" key="12">
    <source>
        <dbReference type="ARBA" id="ARBA00022729"/>
    </source>
</evidence>
<dbReference type="PANTHER" id="PTHR12067:SF5">
    <property type="entry name" value="PODOCALYXIN"/>
    <property type="match status" value="1"/>
</dbReference>
<evidence type="ECO:0000256" key="9">
    <source>
        <dbReference type="ARBA" id="ARBA00017371"/>
    </source>
</evidence>
<sequence length="457" mass="48680">MRTNTRILWTILVIDFLLLLAESDPTPSALATPTTATPTPIKPTEAQPTNVTASITNVTLPDAGPTTATPSHSESTPGKPVTTEPPTTKPITKELTFTNLTTIVPTDVNATTNESISTMPDPTGSPTVKLPPKVPITTMPATTVPATTGPAAKKPTAENPTTEKVTPENTTPEKPTTKNPTTTKPISADSTLASPTGSGPAPRHPATPAPSSVVSTHRQPASDQTPALGPKTPAPTTVASKQPASTQPGPNPTTEEPLASTKRPGLASGVLESEISGPFNETITLEFMQEPRNKKNSIVQSCQTLLEKVGGKGTCSLAGEIKNGHYEFSKVSVAVDSKVMQEIYDAIKKAPAEPTPVPHTLIAILSSCGALVLILVIFALYCTYHHRSYRKNQQHLTEELQTVENGYHDNPTLEVMEVQPEMQEKKVALNGEFNDSWIVPFDNLAKEETPEEEDTHL</sequence>
<feature type="compositionally biased region" description="Low complexity" evidence="19">
    <location>
        <begin position="135"/>
        <end position="185"/>
    </location>
</feature>
<dbReference type="GO" id="GO:0016324">
    <property type="term" value="C:apical plasma membrane"/>
    <property type="evidence" value="ECO:0007669"/>
    <property type="project" value="UniProtKB-SubCell"/>
</dbReference>
<evidence type="ECO:0000313" key="23">
    <source>
        <dbReference type="Proteomes" id="UP000752171"/>
    </source>
</evidence>
<feature type="transmembrane region" description="Helical" evidence="20">
    <location>
        <begin position="361"/>
        <end position="384"/>
    </location>
</feature>
<feature type="compositionally biased region" description="Polar residues" evidence="19">
    <location>
        <begin position="209"/>
        <end position="225"/>
    </location>
</feature>
<proteinExistence type="inferred from homology"/>
<evidence type="ECO:0000256" key="19">
    <source>
        <dbReference type="SAM" id="MobiDB-lite"/>
    </source>
</evidence>
<dbReference type="EMBL" id="JAICCE010000002">
    <property type="protein sequence ID" value="KAG9280260.1"/>
    <property type="molecule type" value="Genomic_DNA"/>
</dbReference>
<feature type="compositionally biased region" description="Polar residues" evidence="19">
    <location>
        <begin position="111"/>
        <end position="126"/>
    </location>
</feature>
<keyword evidence="11 20" id="KW-0812">Transmembrane</keyword>
<evidence type="ECO:0000256" key="18">
    <source>
        <dbReference type="ARBA" id="ARBA00031141"/>
    </source>
</evidence>
<feature type="compositionally biased region" description="Polar residues" evidence="19">
    <location>
        <begin position="66"/>
        <end position="75"/>
    </location>
</feature>
<evidence type="ECO:0000256" key="16">
    <source>
        <dbReference type="ARBA" id="ARBA00023180"/>
    </source>
</evidence>
<feature type="chain" id="PRO_5035940275" description="Podocalyxin" evidence="21">
    <location>
        <begin position="24"/>
        <end position="457"/>
    </location>
</feature>
<reference evidence="22 23" key="1">
    <citation type="submission" date="2021-07" db="EMBL/GenBank/DDBJ databases">
        <authorList>
            <person name="Imarazene B."/>
            <person name="Zahm M."/>
            <person name="Klopp C."/>
            <person name="Cabau C."/>
            <person name="Beille S."/>
            <person name="Jouanno E."/>
            <person name="Castinel A."/>
            <person name="Lluch J."/>
            <person name="Gil L."/>
            <person name="Kuchtly C."/>
            <person name="Lopez Roques C."/>
            <person name="Donnadieu C."/>
            <person name="Parrinello H."/>
            <person name="Journot L."/>
            <person name="Du K."/>
            <person name="Schartl M."/>
            <person name="Retaux S."/>
            <person name="Guiguen Y."/>
        </authorList>
    </citation>
    <scope>NUCLEOTIDE SEQUENCE [LARGE SCALE GENOMIC DNA]</scope>
    <source>
        <strain evidence="22">Pach_M1</strain>
        <tissue evidence="22">Testis</tissue>
    </source>
</reference>
<evidence type="ECO:0000313" key="22">
    <source>
        <dbReference type="EMBL" id="KAG9280260.1"/>
    </source>
</evidence>
<dbReference type="InterPro" id="IPR017403">
    <property type="entry name" value="PODXL"/>
</dbReference>
<keyword evidence="12 21" id="KW-0732">Signal</keyword>
<evidence type="ECO:0000256" key="15">
    <source>
        <dbReference type="ARBA" id="ARBA00023136"/>
    </source>
</evidence>
<dbReference type="Pfam" id="PF06365">
    <property type="entry name" value="CD34_antigen"/>
    <property type="match status" value="1"/>
</dbReference>
<evidence type="ECO:0000256" key="3">
    <source>
        <dbReference type="ARBA" id="ARBA00004285"/>
    </source>
</evidence>
<dbReference type="InterPro" id="IPR013836">
    <property type="entry name" value="CD34/Podocalyxin"/>
</dbReference>
<feature type="region of interest" description="Disordered" evidence="19">
    <location>
        <begin position="27"/>
        <end position="93"/>
    </location>
</feature>
<evidence type="ECO:0000256" key="5">
    <source>
        <dbReference type="ARBA" id="ARBA00004479"/>
    </source>
</evidence>
<gene>
    <name evidence="22" type="primary">PODXL</name>
    <name evidence="22" type="ORF">AMEX_G2944</name>
</gene>
<keyword evidence="13" id="KW-0130">Cell adhesion</keyword>
<name>A0A8T2M9J3_ASTMX</name>
<dbReference type="GO" id="GO:0031528">
    <property type="term" value="C:microvillus membrane"/>
    <property type="evidence" value="ECO:0007669"/>
    <property type="project" value="TreeGrafter"/>
</dbReference>
<dbReference type="GO" id="GO:0007155">
    <property type="term" value="P:cell adhesion"/>
    <property type="evidence" value="ECO:0007669"/>
    <property type="project" value="UniProtKB-KW"/>
</dbReference>
<dbReference type="OrthoDB" id="8951038at2759"/>
<keyword evidence="15 20" id="KW-0472">Membrane</keyword>
<dbReference type="PANTHER" id="PTHR12067">
    <property type="entry name" value="PODOCALYXIN"/>
    <property type="match status" value="1"/>
</dbReference>
<dbReference type="GO" id="GO:0001726">
    <property type="term" value="C:ruffle"/>
    <property type="evidence" value="ECO:0007669"/>
    <property type="project" value="UniProtKB-SubCell"/>
</dbReference>
<evidence type="ECO:0000256" key="14">
    <source>
        <dbReference type="ARBA" id="ARBA00022989"/>
    </source>
</evidence>
<dbReference type="GO" id="GO:0032534">
    <property type="term" value="P:regulation of microvillus assembly"/>
    <property type="evidence" value="ECO:0007669"/>
    <property type="project" value="TreeGrafter"/>
</dbReference>
<keyword evidence="16" id="KW-0325">Glycoprotein</keyword>
<feature type="compositionally biased region" description="Low complexity" evidence="19">
    <location>
        <begin position="76"/>
        <end position="93"/>
    </location>
</feature>
<organism evidence="22 23">
    <name type="scientific">Astyanax mexicanus</name>
    <name type="common">Blind cave fish</name>
    <name type="synonym">Astyanax fasciatus mexicanus</name>
    <dbReference type="NCBI Taxonomy" id="7994"/>
    <lineage>
        <taxon>Eukaryota</taxon>
        <taxon>Metazoa</taxon>
        <taxon>Chordata</taxon>
        <taxon>Craniata</taxon>
        <taxon>Vertebrata</taxon>
        <taxon>Euteleostomi</taxon>
        <taxon>Actinopterygii</taxon>
        <taxon>Neopterygii</taxon>
        <taxon>Teleostei</taxon>
        <taxon>Ostariophysi</taxon>
        <taxon>Characiformes</taxon>
        <taxon>Characoidei</taxon>
        <taxon>Acestrorhamphidae</taxon>
        <taxon>Acestrorhamphinae</taxon>
        <taxon>Astyanax</taxon>
    </lineage>
</organism>
<dbReference type="AlphaFoldDB" id="A0A8T2M9J3"/>
<dbReference type="GO" id="GO:0016477">
    <property type="term" value="P:cell migration"/>
    <property type="evidence" value="ECO:0007669"/>
    <property type="project" value="InterPro"/>
</dbReference>
<feature type="compositionally biased region" description="Polar residues" evidence="19">
    <location>
        <begin position="188"/>
        <end position="197"/>
    </location>
</feature>
<comment type="similarity">
    <text evidence="8">Belongs to the podocalyxin family.</text>
</comment>
<dbReference type="Proteomes" id="UP000752171">
    <property type="component" value="Unassembled WGS sequence"/>
</dbReference>
<feature type="region of interest" description="Disordered" evidence="19">
    <location>
        <begin position="111"/>
        <end position="264"/>
    </location>
</feature>
<evidence type="ECO:0000256" key="8">
    <source>
        <dbReference type="ARBA" id="ARBA00007029"/>
    </source>
</evidence>
<feature type="compositionally biased region" description="Polar residues" evidence="19">
    <location>
        <begin position="47"/>
        <end position="59"/>
    </location>
</feature>
<dbReference type="GO" id="GO:0033634">
    <property type="term" value="P:positive regulation of cell-cell adhesion mediated by integrin"/>
    <property type="evidence" value="ECO:0007669"/>
    <property type="project" value="TreeGrafter"/>
</dbReference>
<evidence type="ECO:0000256" key="21">
    <source>
        <dbReference type="SAM" id="SignalP"/>
    </source>
</evidence>
<keyword evidence="17" id="KW-0966">Cell projection</keyword>
<dbReference type="GO" id="GO:0022408">
    <property type="term" value="P:negative regulation of cell-cell adhesion"/>
    <property type="evidence" value="ECO:0007669"/>
    <property type="project" value="TreeGrafter"/>
</dbReference>
<evidence type="ECO:0000256" key="7">
    <source>
        <dbReference type="ARBA" id="ARBA00004510"/>
    </source>
</evidence>
<evidence type="ECO:0000256" key="2">
    <source>
        <dbReference type="ARBA" id="ARBA00004221"/>
    </source>
</evidence>
<evidence type="ECO:0000256" key="10">
    <source>
        <dbReference type="ARBA" id="ARBA00022475"/>
    </source>
</evidence>
<feature type="compositionally biased region" description="Low complexity" evidence="19">
    <location>
        <begin position="27"/>
        <end position="46"/>
    </location>
</feature>
<comment type="caution">
    <text evidence="22">The sequence shown here is derived from an EMBL/GenBank/DDBJ whole genome shotgun (WGS) entry which is preliminary data.</text>
</comment>
<evidence type="ECO:0000256" key="4">
    <source>
        <dbReference type="ARBA" id="ARBA00004466"/>
    </source>
</evidence>
<comment type="subcellular location">
    <subcellularLocation>
        <location evidence="2">Apical cell membrane</location>
    </subcellularLocation>
    <subcellularLocation>
        <location evidence="6">Cell projection</location>
        <location evidence="6">Filopodium</location>
    </subcellularLocation>
    <subcellularLocation>
        <location evidence="7">Cell projection</location>
        <location evidence="7">Lamellipodium</location>
    </subcellularLocation>
    <subcellularLocation>
        <location evidence="1">Cell projection</location>
        <location evidence="1">Microvillus</location>
    </subcellularLocation>
    <subcellularLocation>
        <location evidence="4">Cell projection</location>
        <location evidence="4">Ruffle</location>
    </subcellularLocation>
    <subcellularLocation>
        <location evidence="3">Membrane raft</location>
    </subcellularLocation>
    <subcellularLocation>
        <location evidence="5">Membrane</location>
        <topology evidence="5">Single-pass type I membrane protein</topology>
    </subcellularLocation>
</comment>
<protein>
    <recommendedName>
        <fullName evidence="9">Podocalyxin</fullName>
    </recommendedName>
    <alternativeName>
        <fullName evidence="18">Podocalyxin-like protein 1</fullName>
    </alternativeName>
</protein>
<dbReference type="GO" id="GO:0030027">
    <property type="term" value="C:lamellipodium"/>
    <property type="evidence" value="ECO:0007669"/>
    <property type="project" value="UniProtKB-SubCell"/>
</dbReference>
<dbReference type="GO" id="GO:0045121">
    <property type="term" value="C:membrane raft"/>
    <property type="evidence" value="ECO:0007669"/>
    <property type="project" value="UniProtKB-SubCell"/>
</dbReference>
<evidence type="ECO:0000256" key="20">
    <source>
        <dbReference type="SAM" id="Phobius"/>
    </source>
</evidence>
<evidence type="ECO:0000256" key="11">
    <source>
        <dbReference type="ARBA" id="ARBA00022692"/>
    </source>
</evidence>
<feature type="compositionally biased region" description="Polar residues" evidence="19">
    <location>
        <begin position="234"/>
        <end position="254"/>
    </location>
</feature>
<keyword evidence="14 20" id="KW-1133">Transmembrane helix</keyword>
<evidence type="ECO:0000256" key="13">
    <source>
        <dbReference type="ARBA" id="ARBA00022889"/>
    </source>
</evidence>
<evidence type="ECO:0000256" key="1">
    <source>
        <dbReference type="ARBA" id="ARBA00004105"/>
    </source>
</evidence>